<proteinExistence type="predicted"/>
<keyword evidence="1" id="KW-0479">Metal-binding</keyword>
<name>A0AAN8TFR4_SOLBU</name>
<dbReference type="PANTHER" id="PTHR42647">
    <property type="entry name" value="SBP (S-RIBONUCLEASE BINDING PROTEIN) FAMILY PROTEIN"/>
    <property type="match status" value="1"/>
</dbReference>
<protein>
    <recommendedName>
        <fullName evidence="7">RING-type domain-containing protein</fullName>
    </recommendedName>
</protein>
<gene>
    <name evidence="8" type="ORF">RDI58_015604</name>
</gene>
<evidence type="ECO:0000256" key="5">
    <source>
        <dbReference type="SAM" id="Coils"/>
    </source>
</evidence>
<evidence type="ECO:0000313" key="9">
    <source>
        <dbReference type="Proteomes" id="UP001371456"/>
    </source>
</evidence>
<dbReference type="PROSITE" id="PS50089">
    <property type="entry name" value="ZF_RING_2"/>
    <property type="match status" value="1"/>
</dbReference>
<sequence>MAVQAQYPSNAHLFNRAVQERKNPLGNDDYSLQPQAGGGSILDHTQMLFNPGAGSYHACKRRREVSTTTAINPSMQSQPQLIDLTQLHTNPQQPNVVSTGLRLASGEQLQHQLHQQYQKQQQQQNQHSLSPQSSQSSAFYSIFTEDMSTIIKQHRDEIEQFLHVQREQLRRTLEDKRRTHYRALIGTAEESMARQLKEKEAEVGKAVRRNAELEARAAQLSAEAQAWQARARAEEFTAATLQAQLQQAMMNSGGCNANLPDGDIAGAGAGEAEDAESAYIDPDRVVETTGPSCKACRKRVASVVLLPCRHLCVCRDCDAVVQACPLCLSIRSSSVEVFLC</sequence>
<dbReference type="EMBL" id="JBANQN010000006">
    <property type="protein sequence ID" value="KAK6787079.1"/>
    <property type="molecule type" value="Genomic_DNA"/>
</dbReference>
<evidence type="ECO:0000256" key="1">
    <source>
        <dbReference type="ARBA" id="ARBA00022723"/>
    </source>
</evidence>
<feature type="region of interest" description="Disordered" evidence="6">
    <location>
        <begin position="117"/>
        <end position="136"/>
    </location>
</feature>
<feature type="domain" description="RING-type" evidence="7">
    <location>
        <begin position="293"/>
        <end position="327"/>
    </location>
</feature>
<evidence type="ECO:0000256" key="2">
    <source>
        <dbReference type="ARBA" id="ARBA00022771"/>
    </source>
</evidence>
<dbReference type="Pfam" id="PF13920">
    <property type="entry name" value="zf-C3HC4_3"/>
    <property type="match status" value="1"/>
</dbReference>
<organism evidence="8 9">
    <name type="scientific">Solanum bulbocastanum</name>
    <name type="common">Wild potato</name>
    <dbReference type="NCBI Taxonomy" id="147425"/>
    <lineage>
        <taxon>Eukaryota</taxon>
        <taxon>Viridiplantae</taxon>
        <taxon>Streptophyta</taxon>
        <taxon>Embryophyta</taxon>
        <taxon>Tracheophyta</taxon>
        <taxon>Spermatophyta</taxon>
        <taxon>Magnoliopsida</taxon>
        <taxon>eudicotyledons</taxon>
        <taxon>Gunneridae</taxon>
        <taxon>Pentapetalae</taxon>
        <taxon>asterids</taxon>
        <taxon>lamiids</taxon>
        <taxon>Solanales</taxon>
        <taxon>Solanaceae</taxon>
        <taxon>Solanoideae</taxon>
        <taxon>Solaneae</taxon>
        <taxon>Solanum</taxon>
    </lineage>
</organism>
<evidence type="ECO:0000256" key="4">
    <source>
        <dbReference type="PROSITE-ProRule" id="PRU00175"/>
    </source>
</evidence>
<dbReference type="PIRSF" id="PIRSF036836">
    <property type="entry name" value="RNase_bind_SBP1"/>
    <property type="match status" value="1"/>
</dbReference>
<dbReference type="PANTHER" id="PTHR42647:SF47">
    <property type="entry name" value="BOI-RELATED E3 UBIQUITIN-PROTEIN LIGASE 1-LIKE"/>
    <property type="match status" value="1"/>
</dbReference>
<accession>A0AAN8TFR4</accession>
<keyword evidence="9" id="KW-1185">Reference proteome</keyword>
<dbReference type="Proteomes" id="UP001371456">
    <property type="component" value="Unassembled WGS sequence"/>
</dbReference>
<feature type="coiled-coil region" evidence="5">
    <location>
        <begin position="196"/>
        <end position="230"/>
    </location>
</feature>
<evidence type="ECO:0000256" key="3">
    <source>
        <dbReference type="ARBA" id="ARBA00022833"/>
    </source>
</evidence>
<dbReference type="InterPro" id="IPR013083">
    <property type="entry name" value="Znf_RING/FYVE/PHD"/>
</dbReference>
<dbReference type="FunFam" id="3.30.40.10:FF:000239">
    <property type="entry name" value="probable BOI-related E3 ubiquitin-protein ligase 2"/>
    <property type="match status" value="1"/>
</dbReference>
<evidence type="ECO:0000259" key="7">
    <source>
        <dbReference type="PROSITE" id="PS50089"/>
    </source>
</evidence>
<dbReference type="InterPro" id="IPR001841">
    <property type="entry name" value="Znf_RING"/>
</dbReference>
<reference evidence="8 9" key="1">
    <citation type="submission" date="2024-02" db="EMBL/GenBank/DDBJ databases">
        <title>de novo genome assembly of Solanum bulbocastanum strain 11H21.</title>
        <authorList>
            <person name="Hosaka A.J."/>
        </authorList>
    </citation>
    <scope>NUCLEOTIDE SEQUENCE [LARGE SCALE GENOMIC DNA]</scope>
    <source>
        <tissue evidence="8">Young leaves</tissue>
    </source>
</reference>
<dbReference type="CDD" id="cd16649">
    <property type="entry name" value="mRING-HC-C3HC5_CGRF1-like"/>
    <property type="match status" value="1"/>
</dbReference>
<evidence type="ECO:0000256" key="6">
    <source>
        <dbReference type="SAM" id="MobiDB-lite"/>
    </source>
</evidence>
<dbReference type="AlphaFoldDB" id="A0AAN8TFR4"/>
<keyword evidence="3" id="KW-0862">Zinc</keyword>
<dbReference type="GO" id="GO:0004842">
    <property type="term" value="F:ubiquitin-protein transferase activity"/>
    <property type="evidence" value="ECO:0007669"/>
    <property type="project" value="TreeGrafter"/>
</dbReference>
<evidence type="ECO:0000313" key="8">
    <source>
        <dbReference type="EMBL" id="KAK6787079.1"/>
    </source>
</evidence>
<comment type="caution">
    <text evidence="8">The sequence shown here is derived from an EMBL/GenBank/DDBJ whole genome shotgun (WGS) entry which is preliminary data.</text>
</comment>
<keyword evidence="5" id="KW-0175">Coiled coil</keyword>
<dbReference type="Gene3D" id="3.30.40.10">
    <property type="entry name" value="Zinc/RING finger domain, C3HC4 (zinc finger)"/>
    <property type="match status" value="1"/>
</dbReference>
<dbReference type="GO" id="GO:0008270">
    <property type="term" value="F:zinc ion binding"/>
    <property type="evidence" value="ECO:0007669"/>
    <property type="project" value="UniProtKB-KW"/>
</dbReference>
<keyword evidence="2 4" id="KW-0863">Zinc-finger</keyword>